<evidence type="ECO:0000313" key="12">
    <source>
        <dbReference type="EMBL" id="SDW28186.1"/>
    </source>
</evidence>
<feature type="domain" description="Histidine kinase" evidence="8">
    <location>
        <begin position="612"/>
        <end position="829"/>
    </location>
</feature>
<dbReference type="InterPro" id="IPR036097">
    <property type="entry name" value="HisK_dim/P_sf"/>
</dbReference>
<dbReference type="PROSITE" id="PS50110">
    <property type="entry name" value="RESPONSE_REGULATORY"/>
    <property type="match status" value="1"/>
</dbReference>
<dbReference type="InterPro" id="IPR003594">
    <property type="entry name" value="HATPase_dom"/>
</dbReference>
<proteinExistence type="predicted"/>
<dbReference type="Proteomes" id="UP000198569">
    <property type="component" value="Unassembled WGS sequence"/>
</dbReference>
<feature type="domain" description="PAC" evidence="11">
    <location>
        <begin position="425"/>
        <end position="477"/>
    </location>
</feature>
<name>A0A1H2S9B6_9FLAO</name>
<dbReference type="RefSeq" id="WP_091429177.1">
    <property type="nucleotide sequence ID" value="NZ_FNMV01000002.1"/>
</dbReference>
<comment type="catalytic activity">
    <reaction evidence="1">
        <text>ATP + protein L-histidine = ADP + protein N-phospho-L-histidine.</text>
        <dbReference type="EC" id="2.7.13.3"/>
    </reaction>
</comment>
<dbReference type="SMART" id="SM00086">
    <property type="entry name" value="PAC"/>
    <property type="match status" value="2"/>
</dbReference>
<keyword evidence="3 6" id="KW-0597">Phosphoprotein</keyword>
<dbReference type="Pfam" id="PF00512">
    <property type="entry name" value="HisKA"/>
    <property type="match status" value="1"/>
</dbReference>
<dbReference type="SUPFAM" id="SSF52172">
    <property type="entry name" value="CheY-like"/>
    <property type="match status" value="1"/>
</dbReference>
<dbReference type="InterPro" id="IPR013656">
    <property type="entry name" value="PAS_4"/>
</dbReference>
<organism evidence="12 13">
    <name type="scientific">Flavobacterium degerlachei</name>
    <dbReference type="NCBI Taxonomy" id="229203"/>
    <lineage>
        <taxon>Bacteria</taxon>
        <taxon>Pseudomonadati</taxon>
        <taxon>Bacteroidota</taxon>
        <taxon>Flavobacteriia</taxon>
        <taxon>Flavobacteriales</taxon>
        <taxon>Flavobacteriaceae</taxon>
        <taxon>Flavobacterium</taxon>
    </lineage>
</organism>
<dbReference type="Gene3D" id="3.30.450.20">
    <property type="entry name" value="PAS domain"/>
    <property type="match status" value="3"/>
</dbReference>
<dbReference type="SUPFAM" id="SSF55874">
    <property type="entry name" value="ATPase domain of HSP90 chaperone/DNA topoisomerase II/histidine kinase"/>
    <property type="match status" value="1"/>
</dbReference>
<feature type="domain" description="PAS" evidence="10">
    <location>
        <begin position="233"/>
        <end position="287"/>
    </location>
</feature>
<dbReference type="CDD" id="cd16922">
    <property type="entry name" value="HATPase_EvgS-ArcB-TorS-like"/>
    <property type="match status" value="1"/>
</dbReference>
<dbReference type="PANTHER" id="PTHR43047:SF72">
    <property type="entry name" value="OSMOSENSING HISTIDINE PROTEIN KINASE SLN1"/>
    <property type="match status" value="1"/>
</dbReference>
<dbReference type="InterPro" id="IPR001789">
    <property type="entry name" value="Sig_transdc_resp-reg_receiver"/>
</dbReference>
<keyword evidence="7" id="KW-0472">Membrane</keyword>
<feature type="modified residue" description="4-aspartylphosphate" evidence="6">
    <location>
        <position position="907"/>
    </location>
</feature>
<dbReference type="SUPFAM" id="SSF55785">
    <property type="entry name" value="PYP-like sensor domain (PAS domain)"/>
    <property type="match status" value="3"/>
</dbReference>
<dbReference type="Gene3D" id="1.10.287.130">
    <property type="match status" value="1"/>
</dbReference>
<feature type="domain" description="PAS" evidence="10">
    <location>
        <begin position="478"/>
        <end position="529"/>
    </location>
</feature>
<dbReference type="Pfam" id="PF02518">
    <property type="entry name" value="HATPase_c"/>
    <property type="match status" value="1"/>
</dbReference>
<evidence type="ECO:0000259" key="11">
    <source>
        <dbReference type="PROSITE" id="PS50113"/>
    </source>
</evidence>
<accession>A0A1H2S9B6</accession>
<dbReference type="PRINTS" id="PR00344">
    <property type="entry name" value="BCTRLSENSOR"/>
</dbReference>
<dbReference type="GO" id="GO:0005886">
    <property type="term" value="C:plasma membrane"/>
    <property type="evidence" value="ECO:0007669"/>
    <property type="project" value="TreeGrafter"/>
</dbReference>
<sequence>MNSIKNLNIKKWLYIVIVSSLLICIGITWIYFKQKQIIKHEITVLENIRQARIDLTRGFLHVGLAADSNSPFKQEVGIAYLNQAINVFKKSLTNDIQSELNTISESEKELLKSFIINVSGFQDTLENTNYSGGNDAKLKTKLRIQFYSLEKQADQIDTLINVKLKRLSATLNSDFLIALIVAGLLLILICIIFFNLTSKINKSNKDLIESQKQLKSISNNLVNGMIYQVAMYEEGTRRFNYVSNAVNQLYGCTPEEVLANSELIYGRIHPDDIEELILAERKALANKSVFKKEARVINPDGSIRWSYYVSHVSIIDGVACWDGIEVDITERKQMEIDLLTSKKQIEESENKYRVATEATKDGIWEWNLVTNETLYSKRWYAILGYDVESNNLQFSYLDWESRIHPEDKSYVLQALKDHIEKGIDYNVEYRHLHKSNEFRWQNSIGTAIFDDSGNPIKMIGAIRDINKNKVADQQLNEERNFLKDILESMSEAFVSLDDNWCYTSVNSKAGEILGKNPAELIGKNIWEEFPEIVGQPFQLSYEKVMNDKVSIQMEQYYEPFDRWIENSIFPTKDGISIFFSDITSRKKTELELVKTKEKAEQSDRLKSAFLANMSHEIRTPMNGILGFSSLLSEPGLGKEEQQEYIKLIQISGARMLNLISEIIDISKIESGMMEVNLEEININERMDLVFGLLNLDAEDKSIQLLYNSKQFSDLYLVTDPEKLYGILTNLVKNAIKYTDKGTIEFGYTVKDSFIEFFVKDTGIGIPAAQQAVIFERFIQVDISNIQARQGAGLGLAIAKAFVNLLGGDIWLESQEGVGTSFYFTLPLNVKNEWKNAQTNRIPKLEKQTSAPLNIKLKMLIADDDAISRKLILKSVQEFGKEIIEAKTGREAVQKFKENPDVDLILMDVQMPDMNGYEATKAIREINPDVIIITQSAFGLTGDREKALLAGSNDYITKPIDKNELLILLNKYFTQYSM</sequence>
<dbReference type="Pfam" id="PF08447">
    <property type="entry name" value="PAS_3"/>
    <property type="match status" value="2"/>
</dbReference>
<dbReference type="InterPro" id="IPR001610">
    <property type="entry name" value="PAC"/>
</dbReference>
<dbReference type="Pfam" id="PF08448">
    <property type="entry name" value="PAS_4"/>
    <property type="match status" value="1"/>
</dbReference>
<dbReference type="OrthoDB" id="9811889at2"/>
<dbReference type="SMART" id="SM00091">
    <property type="entry name" value="PAS"/>
    <property type="match status" value="3"/>
</dbReference>
<feature type="domain" description="PAC" evidence="11">
    <location>
        <begin position="290"/>
        <end position="340"/>
    </location>
</feature>
<keyword evidence="7" id="KW-1133">Transmembrane helix</keyword>
<dbReference type="InterPro" id="IPR004358">
    <property type="entry name" value="Sig_transdc_His_kin-like_C"/>
</dbReference>
<dbReference type="FunFam" id="3.30.565.10:FF:000006">
    <property type="entry name" value="Sensor histidine kinase WalK"/>
    <property type="match status" value="1"/>
</dbReference>
<dbReference type="InterPro" id="IPR005467">
    <property type="entry name" value="His_kinase_dom"/>
</dbReference>
<dbReference type="InterPro" id="IPR013655">
    <property type="entry name" value="PAS_fold_3"/>
</dbReference>
<keyword evidence="5" id="KW-0418">Kinase</keyword>
<dbReference type="EC" id="2.7.13.3" evidence="2"/>
<dbReference type="AlphaFoldDB" id="A0A1H2S9B6"/>
<evidence type="ECO:0000256" key="4">
    <source>
        <dbReference type="ARBA" id="ARBA00022679"/>
    </source>
</evidence>
<evidence type="ECO:0000259" key="8">
    <source>
        <dbReference type="PROSITE" id="PS50109"/>
    </source>
</evidence>
<dbReference type="InterPro" id="IPR003661">
    <property type="entry name" value="HisK_dim/P_dom"/>
</dbReference>
<reference evidence="13" key="1">
    <citation type="submission" date="2016-10" db="EMBL/GenBank/DDBJ databases">
        <authorList>
            <person name="Varghese N."/>
            <person name="Submissions S."/>
        </authorList>
    </citation>
    <scope>NUCLEOTIDE SEQUENCE [LARGE SCALE GENOMIC DNA]</scope>
    <source>
        <strain evidence="13">DSM 15718</strain>
    </source>
</reference>
<dbReference type="PROSITE" id="PS50113">
    <property type="entry name" value="PAC"/>
    <property type="match status" value="2"/>
</dbReference>
<feature type="transmembrane region" description="Helical" evidence="7">
    <location>
        <begin position="12"/>
        <end position="32"/>
    </location>
</feature>
<dbReference type="GO" id="GO:0009927">
    <property type="term" value="F:histidine phosphotransfer kinase activity"/>
    <property type="evidence" value="ECO:0007669"/>
    <property type="project" value="TreeGrafter"/>
</dbReference>
<dbReference type="SMART" id="SM00387">
    <property type="entry name" value="HATPase_c"/>
    <property type="match status" value="1"/>
</dbReference>
<dbReference type="NCBIfam" id="TIGR00229">
    <property type="entry name" value="sensory_box"/>
    <property type="match status" value="3"/>
</dbReference>
<dbReference type="CDD" id="cd00082">
    <property type="entry name" value="HisKA"/>
    <property type="match status" value="1"/>
</dbReference>
<feature type="domain" description="Response regulatory" evidence="9">
    <location>
        <begin position="857"/>
        <end position="972"/>
    </location>
</feature>
<keyword evidence="7" id="KW-0812">Transmembrane</keyword>
<dbReference type="SUPFAM" id="SSF47384">
    <property type="entry name" value="Homodimeric domain of signal transducing histidine kinase"/>
    <property type="match status" value="1"/>
</dbReference>
<gene>
    <name evidence="12" type="ORF">SAMN05444338_10219</name>
</gene>
<keyword evidence="13" id="KW-1185">Reference proteome</keyword>
<dbReference type="CDD" id="cd17546">
    <property type="entry name" value="REC_hyHK_CKI1_RcsC-like"/>
    <property type="match status" value="1"/>
</dbReference>
<dbReference type="PROSITE" id="PS50109">
    <property type="entry name" value="HIS_KIN"/>
    <property type="match status" value="1"/>
</dbReference>
<keyword evidence="4" id="KW-0808">Transferase</keyword>
<evidence type="ECO:0000256" key="3">
    <source>
        <dbReference type="ARBA" id="ARBA00022553"/>
    </source>
</evidence>
<dbReference type="CDD" id="cd00130">
    <property type="entry name" value="PAS"/>
    <property type="match status" value="3"/>
</dbReference>
<dbReference type="EMBL" id="FNMV01000002">
    <property type="protein sequence ID" value="SDW28186.1"/>
    <property type="molecule type" value="Genomic_DNA"/>
</dbReference>
<dbReference type="Gene3D" id="3.40.50.2300">
    <property type="match status" value="1"/>
</dbReference>
<dbReference type="GO" id="GO:0000155">
    <property type="term" value="F:phosphorelay sensor kinase activity"/>
    <property type="evidence" value="ECO:0007669"/>
    <property type="project" value="InterPro"/>
</dbReference>
<dbReference type="Gene3D" id="3.30.565.10">
    <property type="entry name" value="Histidine kinase-like ATPase, C-terminal domain"/>
    <property type="match status" value="1"/>
</dbReference>
<dbReference type="InterPro" id="IPR036890">
    <property type="entry name" value="HATPase_C_sf"/>
</dbReference>
<evidence type="ECO:0000256" key="5">
    <source>
        <dbReference type="ARBA" id="ARBA00022777"/>
    </source>
</evidence>
<evidence type="ECO:0000256" key="7">
    <source>
        <dbReference type="SAM" id="Phobius"/>
    </source>
</evidence>
<dbReference type="SMART" id="SM00388">
    <property type="entry name" value="HisKA"/>
    <property type="match status" value="1"/>
</dbReference>
<protein>
    <recommendedName>
        <fullName evidence="2">histidine kinase</fullName>
        <ecNumber evidence="2">2.7.13.3</ecNumber>
    </recommendedName>
</protein>
<evidence type="ECO:0000259" key="10">
    <source>
        <dbReference type="PROSITE" id="PS50112"/>
    </source>
</evidence>
<dbReference type="PANTHER" id="PTHR43047">
    <property type="entry name" value="TWO-COMPONENT HISTIDINE PROTEIN KINASE"/>
    <property type="match status" value="1"/>
</dbReference>
<evidence type="ECO:0000256" key="2">
    <source>
        <dbReference type="ARBA" id="ARBA00012438"/>
    </source>
</evidence>
<evidence type="ECO:0000256" key="1">
    <source>
        <dbReference type="ARBA" id="ARBA00000085"/>
    </source>
</evidence>
<evidence type="ECO:0000259" key="9">
    <source>
        <dbReference type="PROSITE" id="PS50110"/>
    </source>
</evidence>
<dbReference type="PROSITE" id="PS50112">
    <property type="entry name" value="PAS"/>
    <property type="match status" value="2"/>
</dbReference>
<evidence type="ECO:0000256" key="6">
    <source>
        <dbReference type="PROSITE-ProRule" id="PRU00169"/>
    </source>
</evidence>
<dbReference type="SMART" id="SM00448">
    <property type="entry name" value="REC"/>
    <property type="match status" value="1"/>
</dbReference>
<dbReference type="InterPro" id="IPR000014">
    <property type="entry name" value="PAS"/>
</dbReference>
<dbReference type="Pfam" id="PF00072">
    <property type="entry name" value="Response_reg"/>
    <property type="match status" value="1"/>
</dbReference>
<dbReference type="InterPro" id="IPR035965">
    <property type="entry name" value="PAS-like_dom_sf"/>
</dbReference>
<evidence type="ECO:0000313" key="13">
    <source>
        <dbReference type="Proteomes" id="UP000198569"/>
    </source>
</evidence>
<dbReference type="STRING" id="229203.SAMN05444338_10219"/>
<dbReference type="InterPro" id="IPR000700">
    <property type="entry name" value="PAS-assoc_C"/>
</dbReference>
<feature type="transmembrane region" description="Helical" evidence="7">
    <location>
        <begin position="175"/>
        <end position="196"/>
    </location>
</feature>
<dbReference type="InterPro" id="IPR011006">
    <property type="entry name" value="CheY-like_superfamily"/>
</dbReference>